<organism evidence="10 11">
    <name type="scientific">Caerostris darwini</name>
    <dbReference type="NCBI Taxonomy" id="1538125"/>
    <lineage>
        <taxon>Eukaryota</taxon>
        <taxon>Metazoa</taxon>
        <taxon>Ecdysozoa</taxon>
        <taxon>Arthropoda</taxon>
        <taxon>Chelicerata</taxon>
        <taxon>Arachnida</taxon>
        <taxon>Araneae</taxon>
        <taxon>Araneomorphae</taxon>
        <taxon>Entelegynae</taxon>
        <taxon>Araneoidea</taxon>
        <taxon>Araneidae</taxon>
        <taxon>Caerostris</taxon>
    </lineage>
</organism>
<feature type="domain" description="Peptidase S1" evidence="9">
    <location>
        <begin position="570"/>
        <end position="802"/>
    </location>
</feature>
<dbReference type="InterPro" id="IPR009003">
    <property type="entry name" value="Peptidase_S1_PA"/>
</dbReference>
<evidence type="ECO:0000256" key="7">
    <source>
        <dbReference type="RuleBase" id="RU363034"/>
    </source>
</evidence>
<dbReference type="PROSITE" id="PS00135">
    <property type="entry name" value="TRYPSIN_SER"/>
    <property type="match status" value="1"/>
</dbReference>
<evidence type="ECO:0000256" key="5">
    <source>
        <dbReference type="ARBA" id="ARBA00023157"/>
    </source>
</evidence>
<feature type="compositionally biased region" description="Basic residues" evidence="8">
    <location>
        <begin position="148"/>
        <end position="157"/>
    </location>
</feature>
<gene>
    <name evidence="10" type="ORF">CDAR_565361</name>
</gene>
<evidence type="ECO:0000256" key="6">
    <source>
        <dbReference type="ARBA" id="ARBA00024195"/>
    </source>
</evidence>
<dbReference type="SMART" id="SM00680">
    <property type="entry name" value="CLIP"/>
    <property type="match status" value="1"/>
</dbReference>
<dbReference type="PANTHER" id="PTHR24252">
    <property type="entry name" value="ACROSIN-RELATED"/>
    <property type="match status" value="1"/>
</dbReference>
<dbReference type="EMBL" id="BPLQ01010246">
    <property type="protein sequence ID" value="GIY49571.1"/>
    <property type="molecule type" value="Genomic_DNA"/>
</dbReference>
<feature type="region of interest" description="Disordered" evidence="8">
    <location>
        <begin position="133"/>
        <end position="163"/>
    </location>
</feature>
<evidence type="ECO:0000256" key="1">
    <source>
        <dbReference type="ARBA" id="ARBA00022670"/>
    </source>
</evidence>
<dbReference type="PROSITE" id="PS00134">
    <property type="entry name" value="TRYPSIN_HIS"/>
    <property type="match status" value="1"/>
</dbReference>
<evidence type="ECO:0000313" key="10">
    <source>
        <dbReference type="EMBL" id="GIY49571.1"/>
    </source>
</evidence>
<dbReference type="InterPro" id="IPR001254">
    <property type="entry name" value="Trypsin_dom"/>
</dbReference>
<feature type="compositionally biased region" description="Basic and acidic residues" evidence="8">
    <location>
        <begin position="236"/>
        <end position="297"/>
    </location>
</feature>
<reference evidence="10 11" key="1">
    <citation type="submission" date="2021-06" db="EMBL/GenBank/DDBJ databases">
        <title>Caerostris darwini draft genome.</title>
        <authorList>
            <person name="Kono N."/>
            <person name="Arakawa K."/>
        </authorList>
    </citation>
    <scope>NUCLEOTIDE SEQUENCE [LARGE SCALE GENOMIC DNA]</scope>
</reference>
<dbReference type="AlphaFoldDB" id="A0AAV4TVQ9"/>
<keyword evidence="2" id="KW-0732">Signal</keyword>
<keyword evidence="5" id="KW-1015">Disulfide bond</keyword>
<dbReference type="PANTHER" id="PTHR24252:SF7">
    <property type="entry name" value="HYALIN"/>
    <property type="match status" value="1"/>
</dbReference>
<dbReference type="SUPFAM" id="SSF50494">
    <property type="entry name" value="Trypsin-like serine proteases"/>
    <property type="match status" value="1"/>
</dbReference>
<keyword evidence="1 7" id="KW-0645">Protease</keyword>
<evidence type="ECO:0000256" key="2">
    <source>
        <dbReference type="ARBA" id="ARBA00022729"/>
    </source>
</evidence>
<dbReference type="PRINTS" id="PR00722">
    <property type="entry name" value="CHYMOTRYPSIN"/>
</dbReference>
<evidence type="ECO:0000256" key="3">
    <source>
        <dbReference type="ARBA" id="ARBA00022801"/>
    </source>
</evidence>
<dbReference type="FunFam" id="2.40.10.10:FF:000006">
    <property type="entry name" value="Serine proteinase stubble"/>
    <property type="match status" value="1"/>
</dbReference>
<dbReference type="Proteomes" id="UP001054837">
    <property type="component" value="Unassembled WGS sequence"/>
</dbReference>
<accession>A0AAV4TVQ9</accession>
<keyword evidence="3 7" id="KW-0378">Hydrolase</keyword>
<sequence length="802" mass="91542">MPAEIKVANKLNVSINLLKKIPSDKMGWKYTEFILLILLPIDLISGAAIGNQLFNEIDSTTRDYNSDLRNIYQNYYSDELRNYPMADIESFLSDFTSIRKKIPTLKSEITRVDDTPGIKKNQEWDEFQANHISYKPPSDNPDPFVGVKKNKPKKSRPLPKDEGLYVHNYSSHYYNFRNVTKEIAKNESPKFEQIDNLLSDQLDMKNLINHDVKTIVYNQLPSYGIPGNSNVVQKNEQNKDHKVQKNEQNKDHKVQKNEQNKDHKVQKNEQNKDHKVQKNEQNKDHKVQKNEQNKDHNNPYTNLKDVSSYYETTKHSKNEELNFLHQLPNSETPIPKELNKLSHPETSDVLEEFLDLNTKKHSDVDNPEVVLQDISQSNAVFLQTDKTDIEGRANEVSLSEKVSSNILDEQLPLDEASQENLTTNKILESIPILDKESFHDRQMEDFVEFEGSGDLDDSSEVLANSGLENDKSARIFDIFPRFNSTSECTTPKGESGRCLSLVQCPLSEPLNNYNLFLQYLCLSSGILVGICCPDNPVVEIVDPVENSTDNIVTELKQPEDGCGLRTSTRIVGGFMSGPHEWTWMVALLRRNRFFCGGVIINDWYILTAAHCVIGVRVKDLKVRLGEYNFNEKNEHQEDIPVAEIKHHAMFVSLTFQHDIALLKLKRRIEYTKFISSICLPNQSSGNFSDVNATVVGWGTVDFGGKVSPVLRQVTIPVWDNNECDRTYRFERINEAFMCAGSPENGEDACQGDSGGPLMTVNDDDRWEVIGIVSWGRRCGDPTYPGVYTRITSYLDWITENTK</sequence>
<dbReference type="GO" id="GO:0006508">
    <property type="term" value="P:proteolysis"/>
    <property type="evidence" value="ECO:0007669"/>
    <property type="project" value="UniProtKB-KW"/>
</dbReference>
<evidence type="ECO:0000313" key="11">
    <source>
        <dbReference type="Proteomes" id="UP001054837"/>
    </source>
</evidence>
<feature type="region of interest" description="Disordered" evidence="8">
    <location>
        <begin position="227"/>
        <end position="303"/>
    </location>
</feature>
<dbReference type="GO" id="GO:0004252">
    <property type="term" value="F:serine-type endopeptidase activity"/>
    <property type="evidence" value="ECO:0007669"/>
    <property type="project" value="InterPro"/>
</dbReference>
<keyword evidence="4 7" id="KW-0720">Serine protease</keyword>
<dbReference type="SMART" id="SM00020">
    <property type="entry name" value="Tryp_SPc"/>
    <property type="match status" value="1"/>
</dbReference>
<dbReference type="Pfam" id="PF00089">
    <property type="entry name" value="Trypsin"/>
    <property type="match status" value="1"/>
</dbReference>
<dbReference type="PROSITE" id="PS50240">
    <property type="entry name" value="TRYPSIN_DOM"/>
    <property type="match status" value="1"/>
</dbReference>
<name>A0AAV4TVQ9_9ARAC</name>
<dbReference type="InterPro" id="IPR018114">
    <property type="entry name" value="TRYPSIN_HIS"/>
</dbReference>
<protein>
    <submittedName>
        <fullName evidence="10">Proclotting enzyme</fullName>
    </submittedName>
</protein>
<dbReference type="InterPro" id="IPR001314">
    <property type="entry name" value="Peptidase_S1A"/>
</dbReference>
<evidence type="ECO:0000259" key="9">
    <source>
        <dbReference type="PROSITE" id="PS50240"/>
    </source>
</evidence>
<evidence type="ECO:0000256" key="8">
    <source>
        <dbReference type="SAM" id="MobiDB-lite"/>
    </source>
</evidence>
<dbReference type="InterPro" id="IPR033116">
    <property type="entry name" value="TRYPSIN_SER"/>
</dbReference>
<evidence type="ECO:0000256" key="4">
    <source>
        <dbReference type="ARBA" id="ARBA00022825"/>
    </source>
</evidence>
<comment type="similarity">
    <text evidence="6">Belongs to the peptidase S1 family. CLIP subfamily.</text>
</comment>
<keyword evidence="11" id="KW-1185">Reference proteome</keyword>
<dbReference type="Gene3D" id="2.40.10.10">
    <property type="entry name" value="Trypsin-like serine proteases"/>
    <property type="match status" value="1"/>
</dbReference>
<dbReference type="InterPro" id="IPR043504">
    <property type="entry name" value="Peptidase_S1_PA_chymotrypsin"/>
</dbReference>
<dbReference type="CDD" id="cd00190">
    <property type="entry name" value="Tryp_SPc"/>
    <property type="match status" value="1"/>
</dbReference>
<proteinExistence type="inferred from homology"/>
<comment type="caution">
    <text evidence="10">The sequence shown here is derived from an EMBL/GenBank/DDBJ whole genome shotgun (WGS) entry which is preliminary data.</text>
</comment>
<dbReference type="InterPro" id="IPR022700">
    <property type="entry name" value="CLIP"/>
</dbReference>